<evidence type="ECO:0000313" key="1">
    <source>
        <dbReference type="EMBL" id="MDC0828683.1"/>
    </source>
</evidence>
<organism evidence="1 2">
    <name type="scientific">Faecalitalea cylindroides</name>
    <dbReference type="NCBI Taxonomy" id="39483"/>
    <lineage>
        <taxon>Bacteria</taxon>
        <taxon>Bacillati</taxon>
        <taxon>Bacillota</taxon>
        <taxon>Erysipelotrichia</taxon>
        <taxon>Erysipelotrichales</taxon>
        <taxon>Erysipelotrichaceae</taxon>
        <taxon>Faecalitalea</taxon>
    </lineage>
</organism>
<dbReference type="AlphaFoldDB" id="A0AAW6FUH2"/>
<evidence type="ECO:0000313" key="2">
    <source>
        <dbReference type="Proteomes" id="UP001220658"/>
    </source>
</evidence>
<proteinExistence type="predicted"/>
<name>A0AAW6FUH2_9FIRM</name>
<dbReference type="EMBL" id="JAQNCK010000022">
    <property type="protein sequence ID" value="MDC0828683.1"/>
    <property type="molecule type" value="Genomic_DNA"/>
</dbReference>
<dbReference type="RefSeq" id="WP_195191524.1">
    <property type="nucleotide sequence ID" value="NZ_JADMUL010000023.1"/>
</dbReference>
<reference evidence="1" key="1">
    <citation type="submission" date="2023-01" db="EMBL/GenBank/DDBJ databases">
        <title>Human gut microbiome strain richness.</title>
        <authorList>
            <person name="Chen-Liaw A."/>
        </authorList>
    </citation>
    <scope>NUCLEOTIDE SEQUENCE</scope>
    <source>
        <strain evidence="1">D55st1_G4_D55t1_190419</strain>
    </source>
</reference>
<protein>
    <submittedName>
        <fullName evidence="1">Uncharacterized protein</fullName>
    </submittedName>
</protein>
<accession>A0AAW6FUH2</accession>
<comment type="caution">
    <text evidence="1">The sequence shown here is derived from an EMBL/GenBank/DDBJ whole genome shotgun (WGS) entry which is preliminary data.</text>
</comment>
<dbReference type="Proteomes" id="UP001220658">
    <property type="component" value="Unassembled WGS sequence"/>
</dbReference>
<gene>
    <name evidence="1" type="ORF">POG00_08150</name>
</gene>
<sequence>MFLAAILLVPTLSVRATERNGMTEEKAVEIADNMFENIDASQNILKTSDGGYLIGKATVTSVDDYDEIITTYDSAMDPNSMSVEEAKQDVVNSLVHPEDSSIQPRLASPPTQRWVLALGAEYKSSAFSGSGWRFSGYMFAPEPSSGYYLLWTSYGDDGRVGSLDQAYATLNGSLQGDTIYNGSPTYINKGTLSHVYYTFNPVNGSYYRVQNI</sequence>